<dbReference type="EMBL" id="MU004233">
    <property type="protein sequence ID" value="KAF2671046.1"/>
    <property type="molecule type" value="Genomic_DNA"/>
</dbReference>
<feature type="domain" description="Large ribosomal subunit protein uL11 N-terminal" evidence="8">
    <location>
        <begin position="12"/>
        <end position="70"/>
    </location>
</feature>
<dbReference type="FunFam" id="3.30.1550.10:FF:000005">
    <property type="entry name" value="50S ribosomal protein L11"/>
    <property type="match status" value="1"/>
</dbReference>
<dbReference type="CDD" id="cd00349">
    <property type="entry name" value="Ribosomal_L11"/>
    <property type="match status" value="1"/>
</dbReference>
<dbReference type="OrthoDB" id="1091498at2759"/>
<evidence type="ECO:0000259" key="8">
    <source>
        <dbReference type="Pfam" id="PF03946"/>
    </source>
</evidence>
<proteinExistence type="inferred from homology"/>
<evidence type="ECO:0000256" key="5">
    <source>
        <dbReference type="RuleBase" id="RU003978"/>
    </source>
</evidence>
<accession>A0A6A6UH83</accession>
<evidence type="ECO:0000256" key="4">
    <source>
        <dbReference type="ARBA" id="ARBA00040104"/>
    </source>
</evidence>
<dbReference type="SUPFAM" id="SSF54747">
    <property type="entry name" value="Ribosomal L11/L12e N-terminal domain"/>
    <property type="match status" value="1"/>
</dbReference>
<keyword evidence="2 5" id="KW-0689">Ribosomal protein</keyword>
<protein>
    <recommendedName>
        <fullName evidence="4">Large ribosomal subunit protein uL11m</fullName>
    </recommendedName>
</protein>
<dbReference type="HAMAP" id="MF_00736">
    <property type="entry name" value="Ribosomal_uL11"/>
    <property type="match status" value="1"/>
</dbReference>
<dbReference type="Proteomes" id="UP000799302">
    <property type="component" value="Unassembled WGS sequence"/>
</dbReference>
<evidence type="ECO:0000256" key="3">
    <source>
        <dbReference type="ARBA" id="ARBA00023274"/>
    </source>
</evidence>
<dbReference type="GO" id="GO:0070180">
    <property type="term" value="F:large ribosomal subunit rRNA binding"/>
    <property type="evidence" value="ECO:0007669"/>
    <property type="project" value="TreeGrafter"/>
</dbReference>
<feature type="chain" id="PRO_5025493685" description="Large ribosomal subunit protein uL11m" evidence="6">
    <location>
        <begin position="22"/>
        <end position="176"/>
    </location>
</feature>
<dbReference type="PANTHER" id="PTHR11661">
    <property type="entry name" value="60S RIBOSOMAL PROTEIN L12"/>
    <property type="match status" value="1"/>
</dbReference>
<keyword evidence="10" id="KW-1185">Reference proteome</keyword>
<dbReference type="InterPro" id="IPR020784">
    <property type="entry name" value="Ribosomal_uL11_N"/>
</dbReference>
<comment type="similarity">
    <text evidence="1 5">Belongs to the universal ribosomal protein uL11 family.</text>
</comment>
<evidence type="ECO:0000256" key="1">
    <source>
        <dbReference type="ARBA" id="ARBA00010537"/>
    </source>
</evidence>
<dbReference type="InterPro" id="IPR006519">
    <property type="entry name" value="Ribosomal_uL11_bac-typ"/>
</dbReference>
<dbReference type="Pfam" id="PF03946">
    <property type="entry name" value="Ribosomal_L11_N"/>
    <property type="match status" value="1"/>
</dbReference>
<dbReference type="InterPro" id="IPR036796">
    <property type="entry name" value="Ribosomal_uL11_N_sf"/>
</dbReference>
<dbReference type="SMART" id="SM00649">
    <property type="entry name" value="RL11"/>
    <property type="match status" value="1"/>
</dbReference>
<keyword evidence="3 5" id="KW-0687">Ribonucleoprotein</keyword>
<dbReference type="InterPro" id="IPR036769">
    <property type="entry name" value="Ribosomal_uL11_C_sf"/>
</dbReference>
<evidence type="ECO:0000313" key="9">
    <source>
        <dbReference type="EMBL" id="KAF2671046.1"/>
    </source>
</evidence>
<evidence type="ECO:0000256" key="6">
    <source>
        <dbReference type="SAM" id="SignalP"/>
    </source>
</evidence>
<dbReference type="NCBIfam" id="TIGR01632">
    <property type="entry name" value="L11_bact"/>
    <property type="match status" value="1"/>
</dbReference>
<evidence type="ECO:0000313" key="10">
    <source>
        <dbReference type="Proteomes" id="UP000799302"/>
    </source>
</evidence>
<name>A0A6A6UH83_9PEZI</name>
<dbReference type="Gene3D" id="3.30.1550.10">
    <property type="entry name" value="Ribosomal protein L11/L12, N-terminal domain"/>
    <property type="match status" value="1"/>
</dbReference>
<keyword evidence="6" id="KW-0732">Signal</keyword>
<dbReference type="InterPro" id="IPR020783">
    <property type="entry name" value="Ribosomal_uL11_C"/>
</dbReference>
<evidence type="ECO:0000259" key="7">
    <source>
        <dbReference type="Pfam" id="PF00298"/>
    </source>
</evidence>
<dbReference type="Pfam" id="PF00298">
    <property type="entry name" value="Ribosomal_L11"/>
    <property type="match status" value="1"/>
</dbReference>
<gene>
    <name evidence="9" type="ORF">BT63DRAFT_446267</name>
</gene>
<reference evidence="9" key="1">
    <citation type="journal article" date="2020" name="Stud. Mycol.">
        <title>101 Dothideomycetes genomes: a test case for predicting lifestyles and emergence of pathogens.</title>
        <authorList>
            <person name="Haridas S."/>
            <person name="Albert R."/>
            <person name="Binder M."/>
            <person name="Bloem J."/>
            <person name="Labutti K."/>
            <person name="Salamov A."/>
            <person name="Andreopoulos B."/>
            <person name="Baker S."/>
            <person name="Barry K."/>
            <person name="Bills G."/>
            <person name="Bluhm B."/>
            <person name="Cannon C."/>
            <person name="Castanera R."/>
            <person name="Culley D."/>
            <person name="Daum C."/>
            <person name="Ezra D."/>
            <person name="Gonzalez J."/>
            <person name="Henrissat B."/>
            <person name="Kuo A."/>
            <person name="Liang C."/>
            <person name="Lipzen A."/>
            <person name="Lutzoni F."/>
            <person name="Magnuson J."/>
            <person name="Mondo S."/>
            <person name="Nolan M."/>
            <person name="Ohm R."/>
            <person name="Pangilinan J."/>
            <person name="Park H.-J."/>
            <person name="Ramirez L."/>
            <person name="Alfaro M."/>
            <person name="Sun H."/>
            <person name="Tritt A."/>
            <person name="Yoshinaga Y."/>
            <person name="Zwiers L.-H."/>
            <person name="Turgeon B."/>
            <person name="Goodwin S."/>
            <person name="Spatafora J."/>
            <person name="Crous P."/>
            <person name="Grigoriev I."/>
        </authorList>
    </citation>
    <scope>NUCLEOTIDE SEQUENCE</scope>
    <source>
        <strain evidence="9">CBS 115976</strain>
    </source>
</reference>
<dbReference type="InterPro" id="IPR000911">
    <property type="entry name" value="Ribosomal_uL11"/>
</dbReference>
<sequence>MAKKALTSNVIVKLIVGAGQASPSPPVGPALGSKGVKSMLFVKEFNARTDNYITGTPIPARITVYPDRSFTFDIRTPPTAHFLMTLAGAKEVRGRIRGAGNTRGPKQAEEKRARSNVKAAASGNSALTELGTISLKHVYEIAKIKQSEWRLSALSLKGLVKSIVWQAGSMGITVVP</sequence>
<dbReference type="PANTHER" id="PTHR11661:SF1">
    <property type="entry name" value="LARGE RIBOSOMAL SUBUNIT PROTEIN UL11M"/>
    <property type="match status" value="1"/>
</dbReference>
<dbReference type="GO" id="GO:0003735">
    <property type="term" value="F:structural constituent of ribosome"/>
    <property type="evidence" value="ECO:0007669"/>
    <property type="project" value="InterPro"/>
</dbReference>
<dbReference type="Gene3D" id="1.10.10.250">
    <property type="entry name" value="Ribosomal protein L11, C-terminal domain"/>
    <property type="match status" value="1"/>
</dbReference>
<dbReference type="GO" id="GO:0006412">
    <property type="term" value="P:translation"/>
    <property type="evidence" value="ECO:0007669"/>
    <property type="project" value="InterPro"/>
</dbReference>
<feature type="signal peptide" evidence="6">
    <location>
        <begin position="1"/>
        <end position="21"/>
    </location>
</feature>
<dbReference type="GO" id="GO:0005762">
    <property type="term" value="C:mitochondrial large ribosomal subunit"/>
    <property type="evidence" value="ECO:0007669"/>
    <property type="project" value="TreeGrafter"/>
</dbReference>
<dbReference type="AlphaFoldDB" id="A0A6A6UH83"/>
<evidence type="ECO:0000256" key="2">
    <source>
        <dbReference type="ARBA" id="ARBA00022980"/>
    </source>
</evidence>
<feature type="domain" description="Large ribosomal subunit protein uL11 C-terminal" evidence="7">
    <location>
        <begin position="75"/>
        <end position="174"/>
    </location>
</feature>
<dbReference type="SUPFAM" id="SSF46906">
    <property type="entry name" value="Ribosomal protein L11, C-terminal domain"/>
    <property type="match status" value="1"/>
</dbReference>
<organism evidence="9 10">
    <name type="scientific">Microthyrium microscopicum</name>
    <dbReference type="NCBI Taxonomy" id="703497"/>
    <lineage>
        <taxon>Eukaryota</taxon>
        <taxon>Fungi</taxon>
        <taxon>Dikarya</taxon>
        <taxon>Ascomycota</taxon>
        <taxon>Pezizomycotina</taxon>
        <taxon>Dothideomycetes</taxon>
        <taxon>Dothideomycetes incertae sedis</taxon>
        <taxon>Microthyriales</taxon>
        <taxon>Microthyriaceae</taxon>
        <taxon>Microthyrium</taxon>
    </lineage>
</organism>